<evidence type="ECO:0000256" key="7">
    <source>
        <dbReference type="SAM" id="SignalP"/>
    </source>
</evidence>
<dbReference type="SUPFAM" id="SSF54534">
    <property type="entry name" value="FKBP-like"/>
    <property type="match status" value="1"/>
</dbReference>
<evidence type="ECO:0000256" key="1">
    <source>
        <dbReference type="ARBA" id="ARBA00000971"/>
    </source>
</evidence>
<reference evidence="9 10" key="1">
    <citation type="journal article" date="2011" name="Proc. Natl. Acad. Sci. U.S.A.">
        <title>Evolutionary erosion of yeast sex chromosomes by mating-type switching accidents.</title>
        <authorList>
            <person name="Gordon J.L."/>
            <person name="Armisen D."/>
            <person name="Proux-Wera E."/>
            <person name="Oheigeartaigh S.S."/>
            <person name="Byrne K.P."/>
            <person name="Wolfe K.H."/>
        </authorList>
    </citation>
    <scope>NUCLEOTIDE SEQUENCE [LARGE SCALE GENOMIC DNA]</scope>
    <source>
        <strain evidence="10">ATCC 76901 / BCRC 22586 / CBS 4309 / NBRC 1992 / NRRL Y-12630</strain>
    </source>
</reference>
<dbReference type="OrthoDB" id="1902587at2759"/>
<dbReference type="HOGENOM" id="CLU_013615_8_2_1"/>
<feature type="signal peptide" evidence="7">
    <location>
        <begin position="1"/>
        <end position="17"/>
    </location>
</feature>
<reference key="2">
    <citation type="submission" date="2011-08" db="EMBL/GenBank/DDBJ databases">
        <title>Genome sequence of Naumovozyma castellii.</title>
        <authorList>
            <person name="Gordon J.L."/>
            <person name="Armisen D."/>
            <person name="Proux-Wera E."/>
            <person name="OhEigeartaigh S.S."/>
            <person name="Byrne K.P."/>
            <person name="Wolfe K.H."/>
        </authorList>
    </citation>
    <scope>NUCLEOTIDE SEQUENCE</scope>
    <source>
        <strain>Type strain:CBS 4309</strain>
    </source>
</reference>
<evidence type="ECO:0000256" key="2">
    <source>
        <dbReference type="ARBA" id="ARBA00013194"/>
    </source>
</evidence>
<dbReference type="KEGG" id="ncs:NCAS_0A00310"/>
<protein>
    <recommendedName>
        <fullName evidence="2 6">peptidylprolyl isomerase</fullName>
        <ecNumber evidence="2 6">5.2.1.8</ecNumber>
    </recommendedName>
</protein>
<evidence type="ECO:0000256" key="5">
    <source>
        <dbReference type="ARBA" id="ARBA00024206"/>
    </source>
</evidence>
<dbReference type="RefSeq" id="XP_003672982.1">
    <property type="nucleotide sequence ID" value="XM_003672934.1"/>
</dbReference>
<accession>G0V555</accession>
<keyword evidence="3 6" id="KW-0697">Rotamase</keyword>
<dbReference type="OMA" id="VHMHYTG"/>
<dbReference type="PANTHER" id="PTHR45779">
    <property type="entry name" value="PEPTIDYLPROLYL ISOMERASE"/>
    <property type="match status" value="1"/>
</dbReference>
<gene>
    <name evidence="9" type="primary">NCAS0A00310</name>
    <name evidence="9" type="ordered locus">NCAS_0A00310</name>
</gene>
<evidence type="ECO:0000313" key="9">
    <source>
        <dbReference type="EMBL" id="CCC66591.1"/>
    </source>
</evidence>
<dbReference type="STRING" id="1064592.G0V555"/>
<dbReference type="AlphaFoldDB" id="G0V555"/>
<dbReference type="FunCoup" id="G0V555">
    <property type="interactions" value="618"/>
</dbReference>
<keyword evidence="10" id="KW-1185">Reference proteome</keyword>
<dbReference type="InterPro" id="IPR001179">
    <property type="entry name" value="PPIase_FKBP_dom"/>
</dbReference>
<dbReference type="InterPro" id="IPR046357">
    <property type="entry name" value="PPIase_dom_sf"/>
</dbReference>
<evidence type="ECO:0000256" key="6">
    <source>
        <dbReference type="PROSITE-ProRule" id="PRU00277"/>
    </source>
</evidence>
<sequence>MRLTNLLPALFISSVMAGSLKELEIEVTHKIPITKCQKAMKGDTIDVHYVGKLRDSGVKFDSSYDRGTPISFELGAGHVIQGWDQGLVGMCVGEKRTIQIPSSMAYGKRGIPGVIPENADLVFDVNLVDIK</sequence>
<keyword evidence="7" id="KW-0732">Signal</keyword>
<feature type="chain" id="PRO_5003410794" description="peptidylprolyl isomerase" evidence="7">
    <location>
        <begin position="18"/>
        <end position="131"/>
    </location>
</feature>
<dbReference type="Proteomes" id="UP000001640">
    <property type="component" value="Chromosome 1"/>
</dbReference>
<proteinExistence type="inferred from homology"/>
<dbReference type="PROSITE" id="PS50059">
    <property type="entry name" value="FKBP_PPIASE"/>
    <property type="match status" value="1"/>
</dbReference>
<dbReference type="GeneID" id="96900080"/>
<comment type="similarity">
    <text evidence="5">Belongs to the FKBP-type PPIase family. FKBP2 subfamily.</text>
</comment>
<evidence type="ECO:0000256" key="3">
    <source>
        <dbReference type="ARBA" id="ARBA00023110"/>
    </source>
</evidence>
<dbReference type="EC" id="5.2.1.8" evidence="2 6"/>
<name>G0V555_NAUCA</name>
<dbReference type="InParanoid" id="G0V555"/>
<organism evidence="9 10">
    <name type="scientific">Naumovozyma castellii</name>
    <name type="common">Yeast</name>
    <name type="synonym">Saccharomyces castellii</name>
    <dbReference type="NCBI Taxonomy" id="27288"/>
    <lineage>
        <taxon>Eukaryota</taxon>
        <taxon>Fungi</taxon>
        <taxon>Dikarya</taxon>
        <taxon>Ascomycota</taxon>
        <taxon>Saccharomycotina</taxon>
        <taxon>Saccharomycetes</taxon>
        <taxon>Saccharomycetales</taxon>
        <taxon>Saccharomycetaceae</taxon>
        <taxon>Naumovozyma</taxon>
    </lineage>
</organism>
<dbReference type="Gene3D" id="3.10.50.40">
    <property type="match status" value="1"/>
</dbReference>
<dbReference type="Pfam" id="PF00254">
    <property type="entry name" value="FKBP_C"/>
    <property type="match status" value="1"/>
</dbReference>
<dbReference type="GO" id="GO:0005783">
    <property type="term" value="C:endoplasmic reticulum"/>
    <property type="evidence" value="ECO:0007669"/>
    <property type="project" value="TreeGrafter"/>
</dbReference>
<dbReference type="InterPro" id="IPR044609">
    <property type="entry name" value="FKBP2/11"/>
</dbReference>
<dbReference type="eggNOG" id="KOG0549">
    <property type="taxonomic scope" value="Eukaryota"/>
</dbReference>
<dbReference type="PANTHER" id="PTHR45779:SF7">
    <property type="entry name" value="PEPTIDYLPROLYL ISOMERASE"/>
    <property type="match status" value="1"/>
</dbReference>
<dbReference type="GO" id="GO:0003755">
    <property type="term" value="F:peptidyl-prolyl cis-trans isomerase activity"/>
    <property type="evidence" value="ECO:0007669"/>
    <property type="project" value="UniProtKB-KW"/>
</dbReference>
<keyword evidence="4 6" id="KW-0413">Isomerase</keyword>
<comment type="catalytic activity">
    <reaction evidence="1 6">
        <text>[protein]-peptidylproline (omega=180) = [protein]-peptidylproline (omega=0)</text>
        <dbReference type="Rhea" id="RHEA:16237"/>
        <dbReference type="Rhea" id="RHEA-COMP:10747"/>
        <dbReference type="Rhea" id="RHEA-COMP:10748"/>
        <dbReference type="ChEBI" id="CHEBI:83833"/>
        <dbReference type="ChEBI" id="CHEBI:83834"/>
        <dbReference type="EC" id="5.2.1.8"/>
    </reaction>
</comment>
<evidence type="ECO:0000313" key="10">
    <source>
        <dbReference type="Proteomes" id="UP000001640"/>
    </source>
</evidence>
<evidence type="ECO:0000259" key="8">
    <source>
        <dbReference type="PROSITE" id="PS50059"/>
    </source>
</evidence>
<feature type="domain" description="PPIase FKBP-type" evidence="8">
    <location>
        <begin position="42"/>
        <end position="131"/>
    </location>
</feature>
<dbReference type="FunFam" id="3.10.50.40:FF:000006">
    <property type="entry name" value="Peptidyl-prolyl cis-trans isomerase"/>
    <property type="match status" value="1"/>
</dbReference>
<dbReference type="EMBL" id="HE576752">
    <property type="protein sequence ID" value="CCC66591.1"/>
    <property type="molecule type" value="Genomic_DNA"/>
</dbReference>
<evidence type="ECO:0000256" key="4">
    <source>
        <dbReference type="ARBA" id="ARBA00023235"/>
    </source>
</evidence>